<dbReference type="PANTHER" id="PTHR43644">
    <property type="entry name" value="NA(+)-TRANSLOCATING NADH-QUINONE REDUCTASE SUBUNIT"/>
    <property type="match status" value="1"/>
</dbReference>
<sequence>MTQRFEIYVEDKDARFHCAAEQRLLHAMQAQGLGSIPVGCKGGGCGVCRVQITQGDYETRKMSRNHVSEAEEGQGIVLSCRVIPKSDLRLRLAPKEHQTNSESAA</sequence>
<dbReference type="EMBL" id="JAEPCM010000374">
    <property type="protein sequence ID" value="MCG7946885.1"/>
    <property type="molecule type" value="Genomic_DNA"/>
</dbReference>
<comment type="caution">
    <text evidence="4">The sequence shown here is derived from an EMBL/GenBank/DDBJ whole genome shotgun (WGS) entry which is preliminary data.</text>
</comment>
<dbReference type="InterPro" id="IPR036010">
    <property type="entry name" value="2Fe-2S_ferredoxin-like_sf"/>
</dbReference>
<organism evidence="4 5">
    <name type="scientific">Candidatus Thiodiazotropha taylori</name>
    <dbReference type="NCBI Taxonomy" id="2792791"/>
    <lineage>
        <taxon>Bacteria</taxon>
        <taxon>Pseudomonadati</taxon>
        <taxon>Pseudomonadota</taxon>
        <taxon>Gammaproteobacteria</taxon>
        <taxon>Chromatiales</taxon>
        <taxon>Sedimenticolaceae</taxon>
        <taxon>Candidatus Thiodiazotropha</taxon>
    </lineage>
</organism>
<dbReference type="AlphaFoldDB" id="A0A9E4KBX2"/>
<evidence type="ECO:0000256" key="2">
    <source>
        <dbReference type="ARBA" id="ARBA00022827"/>
    </source>
</evidence>
<keyword evidence="1" id="KW-0285">Flavoprotein</keyword>
<accession>A0A9E4KBX2</accession>
<evidence type="ECO:0000313" key="4">
    <source>
        <dbReference type="EMBL" id="MCG7946885.1"/>
    </source>
</evidence>
<proteinExistence type="predicted"/>
<dbReference type="PROSITE" id="PS51085">
    <property type="entry name" value="2FE2S_FER_2"/>
    <property type="match status" value="1"/>
</dbReference>
<feature type="domain" description="2Fe-2S ferredoxin-type" evidence="3">
    <location>
        <begin position="3"/>
        <end position="96"/>
    </location>
</feature>
<dbReference type="Proteomes" id="UP000886667">
    <property type="component" value="Unassembled WGS sequence"/>
</dbReference>
<dbReference type="PROSITE" id="PS00197">
    <property type="entry name" value="2FE2S_FER_1"/>
    <property type="match status" value="1"/>
</dbReference>
<evidence type="ECO:0000313" key="5">
    <source>
        <dbReference type="Proteomes" id="UP000886667"/>
    </source>
</evidence>
<dbReference type="Gene3D" id="3.10.20.30">
    <property type="match status" value="1"/>
</dbReference>
<gene>
    <name evidence="4" type="ORF">JAZ07_11125</name>
</gene>
<dbReference type="SUPFAM" id="SSF54292">
    <property type="entry name" value="2Fe-2S ferredoxin-like"/>
    <property type="match status" value="1"/>
</dbReference>
<dbReference type="InterPro" id="IPR001041">
    <property type="entry name" value="2Fe-2S_ferredoxin-type"/>
</dbReference>
<dbReference type="CDD" id="cd00207">
    <property type="entry name" value="fer2"/>
    <property type="match status" value="1"/>
</dbReference>
<dbReference type="InterPro" id="IPR006058">
    <property type="entry name" value="2Fe2S_fd_BS"/>
</dbReference>
<dbReference type="GO" id="GO:0051537">
    <property type="term" value="F:2 iron, 2 sulfur cluster binding"/>
    <property type="evidence" value="ECO:0007669"/>
    <property type="project" value="InterPro"/>
</dbReference>
<reference evidence="4" key="1">
    <citation type="journal article" date="2021" name="Proc. Natl. Acad. Sci. U.S.A.">
        <title>Global biogeography of chemosynthetic symbionts reveals both localized and globally distributed symbiont groups. .</title>
        <authorList>
            <person name="Osvatic J.T."/>
            <person name="Wilkins L.G.E."/>
            <person name="Leibrecht L."/>
            <person name="Leray M."/>
            <person name="Zauner S."/>
            <person name="Polzin J."/>
            <person name="Camacho Y."/>
            <person name="Gros O."/>
            <person name="van Gils J.A."/>
            <person name="Eisen J.A."/>
            <person name="Petersen J.M."/>
            <person name="Yuen B."/>
        </authorList>
    </citation>
    <scope>NUCLEOTIDE SEQUENCE</scope>
    <source>
        <strain evidence="4">MAGclacostrist064TRANS</strain>
    </source>
</reference>
<dbReference type="Pfam" id="PF00111">
    <property type="entry name" value="Fer2"/>
    <property type="match status" value="1"/>
</dbReference>
<evidence type="ECO:0000259" key="3">
    <source>
        <dbReference type="PROSITE" id="PS51085"/>
    </source>
</evidence>
<name>A0A9E4KBX2_9GAMM</name>
<protein>
    <submittedName>
        <fullName evidence="4">2Fe-2S iron-sulfur cluster binding domain-containing protein</fullName>
    </submittedName>
</protein>
<dbReference type="InterPro" id="IPR012675">
    <property type="entry name" value="Beta-grasp_dom_sf"/>
</dbReference>
<keyword evidence="2" id="KW-0274">FAD</keyword>
<dbReference type="PANTHER" id="PTHR43644:SF1">
    <property type="entry name" value="NAD(P)H-FLAVIN REDUCTASE"/>
    <property type="match status" value="1"/>
</dbReference>
<evidence type="ECO:0000256" key="1">
    <source>
        <dbReference type="ARBA" id="ARBA00022630"/>
    </source>
</evidence>